<proteinExistence type="predicted"/>
<keyword evidence="2" id="KW-0808">Transferase</keyword>
<feature type="compositionally biased region" description="Basic and acidic residues" evidence="1">
    <location>
        <begin position="16"/>
        <end position="28"/>
    </location>
</feature>
<sequence length="146" mass="16267">NQLMDKKLQGYAARSAENKRRIESKPRDNCGQQPLFKRQNINGQNVARAYTAGNNERRRIVETRQESRNKTGNQTGGNEATTRVYSIGRGGTNPDSNIVTDTFLLNCCYASMLFNSDADRSFMSSTFSALLDVVPSTLDTSYAVEL</sequence>
<evidence type="ECO:0000256" key="1">
    <source>
        <dbReference type="SAM" id="MobiDB-lite"/>
    </source>
</evidence>
<organism evidence="2">
    <name type="scientific">Tanacetum cinerariifolium</name>
    <name type="common">Dalmatian daisy</name>
    <name type="synonym">Chrysanthemum cinerariifolium</name>
    <dbReference type="NCBI Taxonomy" id="118510"/>
    <lineage>
        <taxon>Eukaryota</taxon>
        <taxon>Viridiplantae</taxon>
        <taxon>Streptophyta</taxon>
        <taxon>Embryophyta</taxon>
        <taxon>Tracheophyta</taxon>
        <taxon>Spermatophyta</taxon>
        <taxon>Magnoliopsida</taxon>
        <taxon>eudicotyledons</taxon>
        <taxon>Gunneridae</taxon>
        <taxon>Pentapetalae</taxon>
        <taxon>asterids</taxon>
        <taxon>campanulids</taxon>
        <taxon>Asterales</taxon>
        <taxon>Asteraceae</taxon>
        <taxon>Asteroideae</taxon>
        <taxon>Anthemideae</taxon>
        <taxon>Anthemidinae</taxon>
        <taxon>Tanacetum</taxon>
    </lineage>
</organism>
<keyword evidence="2" id="KW-0548">Nucleotidyltransferase</keyword>
<feature type="region of interest" description="Disordered" evidence="1">
    <location>
        <begin position="1"/>
        <end position="81"/>
    </location>
</feature>
<dbReference type="EMBL" id="BKCJ011293214">
    <property type="protein sequence ID" value="GFD16430.1"/>
    <property type="molecule type" value="Genomic_DNA"/>
</dbReference>
<comment type="caution">
    <text evidence="2">The sequence shown here is derived from an EMBL/GenBank/DDBJ whole genome shotgun (WGS) entry which is preliminary data.</text>
</comment>
<dbReference type="Pfam" id="PF08284">
    <property type="entry name" value="RVP_2"/>
    <property type="match status" value="1"/>
</dbReference>
<reference evidence="2" key="1">
    <citation type="journal article" date="2019" name="Sci. Rep.">
        <title>Draft genome of Tanacetum cinerariifolium, the natural source of mosquito coil.</title>
        <authorList>
            <person name="Yamashiro T."/>
            <person name="Shiraishi A."/>
            <person name="Satake H."/>
            <person name="Nakayama K."/>
        </authorList>
    </citation>
    <scope>NUCLEOTIDE SEQUENCE</scope>
</reference>
<dbReference type="GO" id="GO:0003964">
    <property type="term" value="F:RNA-directed DNA polymerase activity"/>
    <property type="evidence" value="ECO:0007669"/>
    <property type="project" value="UniProtKB-KW"/>
</dbReference>
<feature type="compositionally biased region" description="Polar residues" evidence="1">
    <location>
        <begin position="70"/>
        <end position="81"/>
    </location>
</feature>
<feature type="compositionally biased region" description="Basic and acidic residues" evidence="1">
    <location>
        <begin position="55"/>
        <end position="69"/>
    </location>
</feature>
<keyword evidence="2" id="KW-0695">RNA-directed DNA polymerase</keyword>
<feature type="non-terminal residue" evidence="2">
    <location>
        <position position="146"/>
    </location>
</feature>
<dbReference type="AlphaFoldDB" id="A0A699U2B6"/>
<protein>
    <submittedName>
        <fullName evidence="2">Reverse transcriptase domain-containing protein</fullName>
    </submittedName>
</protein>
<name>A0A699U2B6_TANCI</name>
<accession>A0A699U2B6</accession>
<gene>
    <name evidence="2" type="ORF">Tci_888399</name>
</gene>
<evidence type="ECO:0000313" key="2">
    <source>
        <dbReference type="EMBL" id="GFD16430.1"/>
    </source>
</evidence>
<feature type="non-terminal residue" evidence="2">
    <location>
        <position position="1"/>
    </location>
</feature>